<evidence type="ECO:0000313" key="6">
    <source>
        <dbReference type="Proteomes" id="UP000426265"/>
    </source>
</evidence>
<dbReference type="PROSITE" id="PS51375">
    <property type="entry name" value="PPR"/>
    <property type="match status" value="4"/>
</dbReference>
<dbReference type="FunFam" id="1.25.40.10:FF:002548">
    <property type="entry name" value="Pentatricopeptide repeat-containing protein At2g46050, mitochondrial"/>
    <property type="match status" value="1"/>
</dbReference>
<dbReference type="Pfam" id="PF20431">
    <property type="entry name" value="E_motif"/>
    <property type="match status" value="1"/>
</dbReference>
<evidence type="ECO:0000256" key="1">
    <source>
        <dbReference type="ARBA" id="ARBA00022737"/>
    </source>
</evidence>
<evidence type="ECO:0000313" key="4">
    <source>
        <dbReference type="EMBL" id="VYS55672.1"/>
    </source>
</evidence>
<evidence type="ECO:0000256" key="2">
    <source>
        <dbReference type="PROSITE-ProRule" id="PRU00708"/>
    </source>
</evidence>
<keyword evidence="1" id="KW-0677">Repeat</keyword>
<dbReference type="ExpressionAtlas" id="A0A178VMC6">
    <property type="expression patterns" value="baseline and differential"/>
</dbReference>
<feature type="repeat" description="PPR" evidence="2">
    <location>
        <begin position="407"/>
        <end position="437"/>
    </location>
</feature>
<organism evidence="3 5">
    <name type="scientific">Arabidopsis thaliana</name>
    <name type="common">Mouse-ear cress</name>
    <dbReference type="NCBI Taxonomy" id="3702"/>
    <lineage>
        <taxon>Eukaryota</taxon>
        <taxon>Viridiplantae</taxon>
        <taxon>Streptophyta</taxon>
        <taxon>Embryophyta</taxon>
        <taxon>Tracheophyta</taxon>
        <taxon>Spermatophyta</taxon>
        <taxon>Magnoliopsida</taxon>
        <taxon>eudicotyledons</taxon>
        <taxon>Gunneridae</taxon>
        <taxon>Pentapetalae</taxon>
        <taxon>rosids</taxon>
        <taxon>malvids</taxon>
        <taxon>Brassicales</taxon>
        <taxon>Brassicaceae</taxon>
        <taxon>Camelineae</taxon>
        <taxon>Arabidopsis</taxon>
    </lineage>
</organism>
<dbReference type="EMBL" id="CACRSJ010000105">
    <property type="protein sequence ID" value="VYS55672.1"/>
    <property type="molecule type" value="Genomic_DNA"/>
</dbReference>
<reference evidence="3" key="2">
    <citation type="submission" date="2016-03" db="EMBL/GenBank/DDBJ databases">
        <title>Full-length assembly of Arabidopsis thaliana Ler reveals the complement of translocations and inversions.</title>
        <authorList>
            <person name="Zapata L."/>
            <person name="Schneeberger K."/>
            <person name="Ossowski S."/>
        </authorList>
    </citation>
    <scope>NUCLEOTIDE SEQUENCE [LARGE SCALE GENOMIC DNA]</scope>
    <source>
        <tissue evidence="3">Leaf</tissue>
    </source>
</reference>
<accession>A0A178VMC6</accession>
<dbReference type="InterPro" id="IPR046960">
    <property type="entry name" value="PPR_At4g14850-like_plant"/>
</dbReference>
<gene>
    <name evidence="3" type="ordered locus">AXX17_At2g43660</name>
    <name evidence="4" type="ORF">AN1_LOCUS11126</name>
</gene>
<name>A0A178VMC6_ARATH</name>
<reference evidence="5" key="1">
    <citation type="journal article" date="2016" name="Proc. Natl. Acad. Sci. U.S.A.">
        <title>Chromosome-level assembly of Arabidopsis thaliana Ler reveals the extent of translocation and inversion polymorphisms.</title>
        <authorList>
            <person name="Zapata L."/>
            <person name="Ding J."/>
            <person name="Willing E.M."/>
            <person name="Hartwig B."/>
            <person name="Bezdan D."/>
            <person name="Jiao W.B."/>
            <person name="Patel V."/>
            <person name="Velikkakam James G."/>
            <person name="Koornneef M."/>
            <person name="Ossowski S."/>
            <person name="Schneeberger K."/>
        </authorList>
    </citation>
    <scope>NUCLEOTIDE SEQUENCE [LARGE SCALE GENOMIC DNA]</scope>
    <source>
        <strain evidence="5">cv. Landsberg erecta</strain>
    </source>
</reference>
<dbReference type="PANTHER" id="PTHR24015:SF398">
    <property type="entry name" value="OS07G0259400 PROTEIN"/>
    <property type="match status" value="1"/>
</dbReference>
<dbReference type="InterPro" id="IPR002885">
    <property type="entry name" value="PPR_rpt"/>
</dbReference>
<feature type="repeat" description="PPR" evidence="2">
    <location>
        <begin position="70"/>
        <end position="104"/>
    </location>
</feature>
<dbReference type="GO" id="GO:0003723">
    <property type="term" value="F:RNA binding"/>
    <property type="evidence" value="ECO:0007669"/>
    <property type="project" value="InterPro"/>
</dbReference>
<dbReference type="EMBL" id="LUHQ01000002">
    <property type="protein sequence ID" value="OAP07517.1"/>
    <property type="molecule type" value="Genomic_DNA"/>
</dbReference>
<sequence length="590" mass="66321">MRFTFLRSTRIFLANHQNHLSSLQNIRTIPSSSSSPVAISSVSKLSASLDHLSDVKQEHGFMVKQGIYNSLFLQNKLLQAYTKIREFDDADKLFDEMPLRNIVTWNILIHGVIQRDGDTNHRAHLGFCYLSRILFTDVSLDHVSFMGLIRLCTDSTNMKAGIQLHCLMVKQGLESSCFPSTSLVHFYGKCGLIVEARRVFEAVLDRDLVLWNALVSSYVLNGMIDEAFGLLKLMGSDKNRFRGDYFTFSSLLSACRIEQGKQIHAILFKVSYQFDIPVATALLNMYAKSNHLSDARECFESMVVRNVVSWNAMIVGFGQNGEGREAMRLFGQMLLENLQPDELTFASVLSSCAKFSAIWEIKQVQAMVTKKGSADFLSVANSLISSYSRNGNLSEALLCFHSIREPDLVSWTSVIGALASHGFAEESLQMFESMLQKLQPDKITFLEVLSACSHGGLVQEGLRCFKRMTEFYKIEAEDEHYTCLIDLLGRAGFIDEASDVLNSMPTEPSTHALAAFTGGCNIHEKRESMKWGAKKLLEIEPTKPVNYSILSNAYVSEGHWNQAALLRKRERRNCYNPKTPGCSWLGDYSI</sequence>
<dbReference type="GO" id="GO:0009451">
    <property type="term" value="P:RNA modification"/>
    <property type="evidence" value="ECO:0007669"/>
    <property type="project" value="InterPro"/>
</dbReference>
<dbReference type="FunFam" id="1.25.40.10:FF:003122">
    <property type="entry name" value="Pentatricopeptide repeat-containing protein At2g46050, mitochondrial"/>
    <property type="match status" value="1"/>
</dbReference>
<dbReference type="AlphaFoldDB" id="A0A178VMC6"/>
<dbReference type="Proteomes" id="UP000426265">
    <property type="component" value="Unassembled WGS sequence"/>
</dbReference>
<dbReference type="NCBIfam" id="TIGR00756">
    <property type="entry name" value="PPR"/>
    <property type="match status" value="5"/>
</dbReference>
<evidence type="ECO:0008006" key="7">
    <source>
        <dbReference type="Google" id="ProtNLM"/>
    </source>
</evidence>
<dbReference type="Pfam" id="PF13041">
    <property type="entry name" value="PPR_2"/>
    <property type="match status" value="1"/>
</dbReference>
<dbReference type="FunFam" id="1.25.40.10:FF:000518">
    <property type="entry name" value="Pentatricopeptide repeat-containing protein"/>
    <property type="match status" value="1"/>
</dbReference>
<reference evidence="4 6" key="3">
    <citation type="submission" date="2019-11" db="EMBL/GenBank/DDBJ databases">
        <authorList>
            <person name="Jiao W.-B."/>
            <person name="Schneeberger K."/>
        </authorList>
    </citation>
    <scope>NUCLEOTIDE SEQUENCE [LARGE SCALE GENOMIC DNA]</scope>
    <source>
        <strain evidence="6">cv. An-1</strain>
    </source>
</reference>
<feature type="repeat" description="PPR" evidence="2">
    <location>
        <begin position="207"/>
        <end position="241"/>
    </location>
</feature>
<dbReference type="Gene3D" id="1.25.40.10">
    <property type="entry name" value="Tetratricopeptide repeat domain"/>
    <property type="match status" value="4"/>
</dbReference>
<dbReference type="Proteomes" id="UP000078284">
    <property type="component" value="Chromosome 2"/>
</dbReference>
<dbReference type="PANTHER" id="PTHR24015">
    <property type="entry name" value="OS07G0578800 PROTEIN-RELATED"/>
    <property type="match status" value="1"/>
</dbReference>
<feature type="repeat" description="PPR" evidence="2">
    <location>
        <begin position="306"/>
        <end position="340"/>
    </location>
</feature>
<evidence type="ECO:0000313" key="5">
    <source>
        <dbReference type="Proteomes" id="UP000078284"/>
    </source>
</evidence>
<protein>
    <recommendedName>
        <fullName evidence="7">Pentatricopeptide repeat-containing protein At2g46050, mitochondrial</fullName>
    </recommendedName>
</protein>
<proteinExistence type="predicted"/>
<evidence type="ECO:0000313" key="3">
    <source>
        <dbReference type="EMBL" id="OAP07517.1"/>
    </source>
</evidence>
<dbReference type="InterPro" id="IPR046848">
    <property type="entry name" value="E_motif"/>
</dbReference>
<dbReference type="FunFam" id="1.25.40.10:FF:003179">
    <property type="entry name" value="Pentatricopeptide repeat-containing protein At2g46050, mitochondrial"/>
    <property type="match status" value="1"/>
</dbReference>
<dbReference type="InterPro" id="IPR011990">
    <property type="entry name" value="TPR-like_helical_dom_sf"/>
</dbReference>
<dbReference type="Pfam" id="PF01535">
    <property type="entry name" value="PPR"/>
    <property type="match status" value="7"/>
</dbReference>